<dbReference type="RefSeq" id="WP_197907891.1">
    <property type="nucleotide sequence ID" value="NZ_AP022577.1"/>
</dbReference>
<dbReference type="GO" id="GO:0016853">
    <property type="term" value="F:isomerase activity"/>
    <property type="evidence" value="ECO:0007669"/>
    <property type="project" value="UniProtKB-KW"/>
</dbReference>
<keyword evidence="3" id="KW-1185">Reference proteome</keyword>
<dbReference type="SUPFAM" id="SSF54427">
    <property type="entry name" value="NTF2-like"/>
    <property type="match status" value="1"/>
</dbReference>
<dbReference type="Proteomes" id="UP000465609">
    <property type="component" value="Chromosome"/>
</dbReference>
<sequence length="122" mass="13040">MNDISMNGIVTAYLKTWNATDPTERKALLDDHWAADATYTDPMADVGGHDAIAGVIGAVHAQFPGFVFSLVSGPDSHHNQARFQWGLGPAGEQPPIVGFDVLATDDDGRIRTVHGFLDQVPG</sequence>
<keyword evidence="2" id="KW-0413">Isomerase</keyword>
<dbReference type="EMBL" id="AP022577">
    <property type="protein sequence ID" value="BBX86960.1"/>
    <property type="molecule type" value="Genomic_DNA"/>
</dbReference>
<reference evidence="2 3" key="1">
    <citation type="journal article" date="2019" name="Emerg. Microbes Infect.">
        <title>Comprehensive subspecies identification of 175 nontuberculous mycobacteria species based on 7547 genomic profiles.</title>
        <authorList>
            <person name="Matsumoto Y."/>
            <person name="Kinjo T."/>
            <person name="Motooka D."/>
            <person name="Nabeya D."/>
            <person name="Jung N."/>
            <person name="Uechi K."/>
            <person name="Horii T."/>
            <person name="Iida T."/>
            <person name="Fujita J."/>
            <person name="Nakamura S."/>
        </authorList>
    </citation>
    <scope>NUCLEOTIDE SEQUENCE [LARGE SCALE GENOMIC DNA]</scope>
    <source>
        <strain evidence="2 3">JCM 15296</strain>
    </source>
</reference>
<evidence type="ECO:0000313" key="3">
    <source>
        <dbReference type="Proteomes" id="UP000465609"/>
    </source>
</evidence>
<organism evidence="2 3">
    <name type="scientific">Mycolicibacterium aubagnense</name>
    <dbReference type="NCBI Taxonomy" id="319707"/>
    <lineage>
        <taxon>Bacteria</taxon>
        <taxon>Bacillati</taxon>
        <taxon>Actinomycetota</taxon>
        <taxon>Actinomycetes</taxon>
        <taxon>Mycobacteriales</taxon>
        <taxon>Mycobacteriaceae</taxon>
        <taxon>Mycolicibacterium</taxon>
    </lineage>
</organism>
<evidence type="ECO:0000313" key="2">
    <source>
        <dbReference type="EMBL" id="BBX86960.1"/>
    </source>
</evidence>
<name>A0ABM7IJR3_9MYCO</name>
<feature type="domain" description="SnoaL-like" evidence="1">
    <location>
        <begin position="10"/>
        <end position="111"/>
    </location>
</feature>
<accession>A0ABM7IJR3</accession>
<evidence type="ECO:0000259" key="1">
    <source>
        <dbReference type="Pfam" id="PF12680"/>
    </source>
</evidence>
<proteinExistence type="predicted"/>
<dbReference type="InterPro" id="IPR037401">
    <property type="entry name" value="SnoaL-like"/>
</dbReference>
<dbReference type="Gene3D" id="3.10.450.50">
    <property type="match status" value="1"/>
</dbReference>
<dbReference type="Pfam" id="PF12680">
    <property type="entry name" value="SnoaL_2"/>
    <property type="match status" value="1"/>
</dbReference>
<dbReference type="InterPro" id="IPR032710">
    <property type="entry name" value="NTF2-like_dom_sf"/>
</dbReference>
<gene>
    <name evidence="2" type="ORF">MAUB_48330</name>
</gene>
<protein>
    <submittedName>
        <fullName evidence="2">Isomerase</fullName>
    </submittedName>
</protein>